<keyword evidence="8 12" id="KW-0808">Transferase</keyword>
<accession>R4XDW8</accession>
<evidence type="ECO:0000256" key="1">
    <source>
        <dbReference type="ARBA" id="ARBA00002778"/>
    </source>
</evidence>
<comment type="similarity">
    <text evidence="3 12">Belongs to the TRM44 family.</text>
</comment>
<dbReference type="InterPro" id="IPR029063">
    <property type="entry name" value="SAM-dependent_MTases_sf"/>
</dbReference>
<dbReference type="AlphaFoldDB" id="R4XDW8"/>
<dbReference type="eggNOG" id="KOG3790">
    <property type="taxonomic scope" value="Eukaryota"/>
</dbReference>
<evidence type="ECO:0000256" key="11">
    <source>
        <dbReference type="ARBA" id="ARBA00047957"/>
    </source>
</evidence>
<dbReference type="STRING" id="1097556.R4XDW8"/>
<protein>
    <recommendedName>
        <fullName evidence="5 12">tRNA (uracil-O(2)-)-methyltransferase</fullName>
        <ecNumber evidence="4 12">2.1.1.211</ecNumber>
    </recommendedName>
</protein>
<evidence type="ECO:0000256" key="5">
    <source>
        <dbReference type="ARBA" id="ARBA00017788"/>
    </source>
</evidence>
<evidence type="ECO:0000256" key="9">
    <source>
        <dbReference type="ARBA" id="ARBA00022691"/>
    </source>
</evidence>
<evidence type="ECO:0000256" key="12">
    <source>
        <dbReference type="RuleBase" id="RU368004"/>
    </source>
</evidence>
<dbReference type="Pfam" id="PF07757">
    <property type="entry name" value="AdoMet_MTase"/>
    <property type="match status" value="1"/>
</dbReference>
<organism evidence="13 14">
    <name type="scientific">Taphrina deformans (strain PYCC 5710 / ATCC 11124 / CBS 356.35 / IMI 108563 / JCM 9778 / NBRC 8474)</name>
    <name type="common">Peach leaf curl fungus</name>
    <name type="synonym">Lalaria deformans</name>
    <dbReference type="NCBI Taxonomy" id="1097556"/>
    <lineage>
        <taxon>Eukaryota</taxon>
        <taxon>Fungi</taxon>
        <taxon>Dikarya</taxon>
        <taxon>Ascomycota</taxon>
        <taxon>Taphrinomycotina</taxon>
        <taxon>Taphrinomycetes</taxon>
        <taxon>Taphrinales</taxon>
        <taxon>Taphrinaceae</taxon>
        <taxon>Taphrina</taxon>
    </lineage>
</organism>
<comment type="caution">
    <text evidence="13">The sequence shown here is derived from an EMBL/GenBank/DDBJ whole genome shotgun (WGS) entry which is preliminary data.</text>
</comment>
<comment type="function">
    <text evidence="1">Probable adenosyl-L-methionine (AdoMet)-dependent tRNA (uracil-O(2)-)-methyltransferase.</text>
</comment>
<keyword evidence="10 12" id="KW-0819">tRNA processing</keyword>
<gene>
    <name evidence="13" type="ORF">TAPDE_004163</name>
</gene>
<sequence length="404" mass="45722">MLQKCYFYKTEGDANQVLVLFEPCDKQNIPFYHPQVEALVFHYNSKHLTISYIPLDNQDQHSDDDDTGIRQRINRLERTMFQLAIIISKHSSGNMNNYQKRVEHDLVVAKHDWQDLYTELKGRYASEKHVFEDLGIASFLINLRLQIAESLGSQRPVTFVDLGCGNGLLVEILMREGIETSGFDARRRKSWDVYTAATQAVLQEMVLYPEMLSTEQGAERSDSALETMATMVELNYGLFDRNQFLIGNHADELTPYIPLLAALSSCSNDVELGPDVIPTAGFLIIPCCTHTFSGEKHNGLSTKGGRYASYIAWLIDICEEVGWVVERESLRIPSTRNCAIICRRRKLVENSADSADPDSVGHPGKQTPRDRLVNLCRGIITRNGGMDNFLERSRSLTSTKPRTH</sequence>
<dbReference type="VEuPathDB" id="FungiDB:TAPDE_004163"/>
<dbReference type="GO" id="GO:0030488">
    <property type="term" value="P:tRNA methylation"/>
    <property type="evidence" value="ECO:0007669"/>
    <property type="project" value="UniProtKB-UniRule"/>
</dbReference>
<evidence type="ECO:0000256" key="3">
    <source>
        <dbReference type="ARBA" id="ARBA00009056"/>
    </source>
</evidence>
<comment type="catalytic activity">
    <reaction evidence="11 12">
        <text>uridine(44) in tRNA(Ser) + S-adenosyl-L-methionine = 2'-O-methyluridine(44) in tRNA(Ser) + S-adenosyl-L-homocysteine + H(+)</text>
        <dbReference type="Rhea" id="RHEA:43100"/>
        <dbReference type="Rhea" id="RHEA-COMP:10339"/>
        <dbReference type="Rhea" id="RHEA-COMP:10340"/>
        <dbReference type="ChEBI" id="CHEBI:15378"/>
        <dbReference type="ChEBI" id="CHEBI:57856"/>
        <dbReference type="ChEBI" id="CHEBI:59789"/>
        <dbReference type="ChEBI" id="CHEBI:65315"/>
        <dbReference type="ChEBI" id="CHEBI:74478"/>
        <dbReference type="EC" id="2.1.1.211"/>
    </reaction>
</comment>
<evidence type="ECO:0000313" key="14">
    <source>
        <dbReference type="Proteomes" id="UP000013776"/>
    </source>
</evidence>
<comment type="function">
    <text evidence="12">Adenosyl-L-methionine (AdoMet)-dependent tRNA (uracil-O(2)-)-methyltransferase.</text>
</comment>
<proteinExistence type="inferred from homology"/>
<keyword evidence="14" id="KW-1185">Reference proteome</keyword>
<dbReference type="PANTHER" id="PTHR21210">
    <property type="entry name" value="TRNA (URACIL-O(2)-)-METHYLTRANSFERASE-RELATED"/>
    <property type="match status" value="1"/>
</dbReference>
<evidence type="ECO:0000256" key="4">
    <source>
        <dbReference type="ARBA" id="ARBA00012795"/>
    </source>
</evidence>
<dbReference type="InterPro" id="IPR011671">
    <property type="entry name" value="tRNA_uracil_MeTrfase"/>
</dbReference>
<evidence type="ECO:0000256" key="8">
    <source>
        <dbReference type="ARBA" id="ARBA00022679"/>
    </source>
</evidence>
<evidence type="ECO:0000256" key="7">
    <source>
        <dbReference type="ARBA" id="ARBA00022603"/>
    </source>
</evidence>
<name>R4XDW8_TAPDE</name>
<dbReference type="GO" id="GO:0141101">
    <property type="term" value="F:tRNA(Ser) (uridine(44)-2'-O-)-methyltransferase activity"/>
    <property type="evidence" value="ECO:0007669"/>
    <property type="project" value="UniProtKB-EC"/>
</dbReference>
<dbReference type="SUPFAM" id="SSF53335">
    <property type="entry name" value="S-adenosyl-L-methionine-dependent methyltransferases"/>
    <property type="match status" value="1"/>
</dbReference>
<keyword evidence="7 12" id="KW-0489">Methyltransferase</keyword>
<dbReference type="EC" id="2.1.1.211" evidence="4 12"/>
<dbReference type="OrthoDB" id="10047021at2759"/>
<evidence type="ECO:0000313" key="13">
    <source>
        <dbReference type="EMBL" id="CCG83842.1"/>
    </source>
</evidence>
<evidence type="ECO:0000256" key="6">
    <source>
        <dbReference type="ARBA" id="ARBA00022490"/>
    </source>
</evidence>
<reference evidence="13 14" key="1">
    <citation type="journal article" date="2013" name="MBio">
        <title>Genome sequencing of the plant pathogen Taphrina deformans, the causal agent of peach leaf curl.</title>
        <authorList>
            <person name="Cisse O.H."/>
            <person name="Almeida J.M.G.C.F."/>
            <person name="Fonseca A."/>
            <person name="Kumar A.A."/>
            <person name="Salojaervi J."/>
            <person name="Overmyer K."/>
            <person name="Hauser P.M."/>
            <person name="Pagni M."/>
        </authorList>
    </citation>
    <scope>NUCLEOTIDE SEQUENCE [LARGE SCALE GENOMIC DNA]</scope>
    <source>
        <strain evidence="14">PYCC 5710 / ATCC 11124 / CBS 356.35 / IMI 108563 / JCM 9778 / NBRC 8474</strain>
    </source>
</reference>
<dbReference type="EMBL" id="CAHR02000184">
    <property type="protein sequence ID" value="CCG83842.1"/>
    <property type="molecule type" value="Genomic_DNA"/>
</dbReference>
<dbReference type="GO" id="GO:0005737">
    <property type="term" value="C:cytoplasm"/>
    <property type="evidence" value="ECO:0007669"/>
    <property type="project" value="UniProtKB-SubCell"/>
</dbReference>
<comment type="subcellular location">
    <subcellularLocation>
        <location evidence="2 12">Cytoplasm</location>
    </subcellularLocation>
</comment>
<dbReference type="Proteomes" id="UP000013776">
    <property type="component" value="Unassembled WGS sequence"/>
</dbReference>
<dbReference type="PANTHER" id="PTHR21210:SF0">
    <property type="entry name" value="TRNA (URACIL-O(2)-)-METHYLTRANSFERASE-RELATED"/>
    <property type="match status" value="1"/>
</dbReference>
<keyword evidence="6 12" id="KW-0963">Cytoplasm</keyword>
<evidence type="ECO:0000256" key="2">
    <source>
        <dbReference type="ARBA" id="ARBA00004496"/>
    </source>
</evidence>
<keyword evidence="9 12" id="KW-0949">S-adenosyl-L-methionine</keyword>
<evidence type="ECO:0000256" key="10">
    <source>
        <dbReference type="ARBA" id="ARBA00022694"/>
    </source>
</evidence>